<organism evidence="2 3">
    <name type="scientific">Dissostichus eleginoides</name>
    <name type="common">Patagonian toothfish</name>
    <name type="synonym">Dissostichus amissus</name>
    <dbReference type="NCBI Taxonomy" id="100907"/>
    <lineage>
        <taxon>Eukaryota</taxon>
        <taxon>Metazoa</taxon>
        <taxon>Chordata</taxon>
        <taxon>Craniata</taxon>
        <taxon>Vertebrata</taxon>
        <taxon>Euteleostomi</taxon>
        <taxon>Actinopterygii</taxon>
        <taxon>Neopterygii</taxon>
        <taxon>Teleostei</taxon>
        <taxon>Neoteleostei</taxon>
        <taxon>Acanthomorphata</taxon>
        <taxon>Eupercaria</taxon>
        <taxon>Perciformes</taxon>
        <taxon>Notothenioidei</taxon>
        <taxon>Nototheniidae</taxon>
        <taxon>Dissostichus</taxon>
    </lineage>
</organism>
<dbReference type="Proteomes" id="UP001228049">
    <property type="component" value="Unassembled WGS sequence"/>
</dbReference>
<evidence type="ECO:0000313" key="3">
    <source>
        <dbReference type="Proteomes" id="UP001228049"/>
    </source>
</evidence>
<feature type="compositionally biased region" description="Basic and acidic residues" evidence="1">
    <location>
        <begin position="86"/>
        <end position="99"/>
    </location>
</feature>
<proteinExistence type="predicted"/>
<sequence>MKPLTVALDILQGEENCYFGTLLPTLETLMSKTLEMKDSLTVATGLPEAIVQRLNCTNKHQSQRRRTHGLEDALSAKTIKSQTMDNEERSERVTPWECR</sequence>
<keyword evidence="3" id="KW-1185">Reference proteome</keyword>
<feature type="region of interest" description="Disordered" evidence="1">
    <location>
        <begin position="79"/>
        <end position="99"/>
    </location>
</feature>
<accession>A0AAD9C662</accession>
<protein>
    <submittedName>
        <fullName evidence="2">ATPase 5 plasma membrane-type</fullName>
    </submittedName>
</protein>
<dbReference type="AlphaFoldDB" id="A0AAD9C662"/>
<feature type="non-terminal residue" evidence="2">
    <location>
        <position position="1"/>
    </location>
</feature>
<comment type="caution">
    <text evidence="2">The sequence shown here is derived from an EMBL/GenBank/DDBJ whole genome shotgun (WGS) entry which is preliminary data.</text>
</comment>
<name>A0AAD9C662_DISEL</name>
<evidence type="ECO:0000313" key="2">
    <source>
        <dbReference type="EMBL" id="KAK1895163.1"/>
    </source>
</evidence>
<evidence type="ECO:0000256" key="1">
    <source>
        <dbReference type="SAM" id="MobiDB-lite"/>
    </source>
</evidence>
<dbReference type="EMBL" id="JASDAP010000010">
    <property type="protein sequence ID" value="KAK1895163.1"/>
    <property type="molecule type" value="Genomic_DNA"/>
</dbReference>
<reference evidence="2" key="1">
    <citation type="submission" date="2023-04" db="EMBL/GenBank/DDBJ databases">
        <title>Chromosome-level genome of Chaenocephalus aceratus.</title>
        <authorList>
            <person name="Park H."/>
        </authorList>
    </citation>
    <scope>NUCLEOTIDE SEQUENCE</scope>
    <source>
        <strain evidence="2">DE</strain>
        <tissue evidence="2">Muscle</tissue>
    </source>
</reference>
<gene>
    <name evidence="2" type="ORF">KUDE01_020616</name>
</gene>